<organism evidence="1 2">
    <name type="scientific">Sphingobium chungbukense</name>
    <dbReference type="NCBI Taxonomy" id="56193"/>
    <lineage>
        <taxon>Bacteria</taxon>
        <taxon>Pseudomonadati</taxon>
        <taxon>Pseudomonadota</taxon>
        <taxon>Alphaproteobacteria</taxon>
        <taxon>Sphingomonadales</taxon>
        <taxon>Sphingomonadaceae</taxon>
        <taxon>Sphingobium</taxon>
    </lineage>
</organism>
<proteinExistence type="predicted"/>
<reference evidence="1 2" key="1">
    <citation type="submission" date="2015-04" db="EMBL/GenBank/DDBJ databases">
        <title>Genome sequence of aromatic hydrocarbons-degrading Sphingobium chungbukense DJ77.</title>
        <authorList>
            <person name="Kim Y.-C."/>
            <person name="Chae J.-C."/>
        </authorList>
    </citation>
    <scope>NUCLEOTIDE SEQUENCE [LARGE SCALE GENOMIC DNA]</scope>
    <source>
        <strain evidence="1 2">DJ77</strain>
    </source>
</reference>
<dbReference type="Proteomes" id="UP000033874">
    <property type="component" value="Unassembled WGS sequence"/>
</dbReference>
<sequence length="155" mass="17187">MVPVAFSGLSDSFFNQLGGRDRPEFYPGHRLRPDDVALLTRLVPPLRTELHRVGTVLVGGTSYFERIADMVAGRSLPIADCRVAETFLFIDEAGRIAPCSFIPDHFDISIDDLHDPGDLDALPRQLRMHQRAHPAGDCADCPSTQQFEKFEPLAA</sequence>
<dbReference type="EMBL" id="LBIC01000006">
    <property type="protein sequence ID" value="KKW91424.1"/>
    <property type="molecule type" value="Genomic_DNA"/>
</dbReference>
<protein>
    <submittedName>
        <fullName evidence="1">Uncharacterized protein</fullName>
    </submittedName>
</protein>
<gene>
    <name evidence="1" type="ORF">YP76_13465</name>
</gene>
<dbReference type="PATRIC" id="fig|56193.3.peg.2805"/>
<comment type="caution">
    <text evidence="1">The sequence shown here is derived from an EMBL/GenBank/DDBJ whole genome shotgun (WGS) entry which is preliminary data.</text>
</comment>
<dbReference type="STRING" id="56193.YP76_13465"/>
<keyword evidence="2" id="KW-1185">Reference proteome</keyword>
<name>A0A0M3ASB3_9SPHN</name>
<evidence type="ECO:0000313" key="2">
    <source>
        <dbReference type="Proteomes" id="UP000033874"/>
    </source>
</evidence>
<dbReference type="AlphaFoldDB" id="A0A0M3ASB3"/>
<evidence type="ECO:0000313" key="1">
    <source>
        <dbReference type="EMBL" id="KKW91424.1"/>
    </source>
</evidence>
<accession>A0A0M3ASB3</accession>